<evidence type="ECO:0000313" key="2">
    <source>
        <dbReference type="EMBL" id="MDX5982834.1"/>
    </source>
</evidence>
<dbReference type="Pfam" id="PF04120">
    <property type="entry name" value="Iron_permease"/>
    <property type="match status" value="1"/>
</dbReference>
<sequence>MATFAHKLYLLGCRVSDRGANLAGHPAAIATVALFCGVWFLVSGQAGENMLTLILSVLAITLTQMVLNQQKRSEAALHMKIDELILAKSGARDELAGIERKTEDELEALRRTGRVPTEGKPC</sequence>
<reference evidence="2 3" key="1">
    <citation type="submission" date="2023-11" db="EMBL/GenBank/DDBJ databases">
        <title>MicrobeMod: A computational toolkit for identifying prokaryotic methylation and restriction-modification with nanopore sequencing.</title>
        <authorList>
            <person name="Crits-Christoph A."/>
            <person name="Kang S.C."/>
            <person name="Lee H."/>
            <person name="Ostrov N."/>
        </authorList>
    </citation>
    <scope>NUCLEOTIDE SEQUENCE [LARGE SCALE GENOMIC DNA]</scope>
    <source>
        <strain evidence="2 3">ATCC 14820</strain>
    </source>
</reference>
<keyword evidence="3" id="KW-1185">Reference proteome</keyword>
<feature type="transmembrane region" description="Helical" evidence="1">
    <location>
        <begin position="20"/>
        <end position="42"/>
    </location>
</feature>
<comment type="caution">
    <text evidence="2">The sequence shown here is derived from an EMBL/GenBank/DDBJ whole genome shotgun (WGS) entry which is preliminary data.</text>
</comment>
<keyword evidence="1" id="KW-1133">Transmembrane helix</keyword>
<dbReference type="EMBL" id="JAWXXV010000001">
    <property type="protein sequence ID" value="MDX5982834.1"/>
    <property type="molecule type" value="Genomic_DNA"/>
</dbReference>
<gene>
    <name evidence="2" type="ORF">SIL82_01060</name>
</gene>
<evidence type="ECO:0000256" key="1">
    <source>
        <dbReference type="SAM" id="Phobius"/>
    </source>
</evidence>
<dbReference type="InterPro" id="IPR007251">
    <property type="entry name" value="Iron_permease_Fet4"/>
</dbReference>
<keyword evidence="1" id="KW-0472">Membrane</keyword>
<name>A0ABU4PFW1_9SPHN</name>
<organism evidence="2 3">
    <name type="scientific">Sphingomonas echinoides</name>
    <dbReference type="NCBI Taxonomy" id="59803"/>
    <lineage>
        <taxon>Bacteria</taxon>
        <taxon>Pseudomonadati</taxon>
        <taxon>Pseudomonadota</taxon>
        <taxon>Alphaproteobacteria</taxon>
        <taxon>Sphingomonadales</taxon>
        <taxon>Sphingomonadaceae</taxon>
        <taxon>Sphingomonas</taxon>
    </lineage>
</organism>
<evidence type="ECO:0000313" key="3">
    <source>
        <dbReference type="Proteomes" id="UP001279660"/>
    </source>
</evidence>
<dbReference type="RefSeq" id="WP_010406010.1">
    <property type="nucleotide sequence ID" value="NZ_JAWXXV010000001.1"/>
</dbReference>
<dbReference type="Proteomes" id="UP001279660">
    <property type="component" value="Unassembled WGS sequence"/>
</dbReference>
<accession>A0ABU4PFW1</accession>
<protein>
    <submittedName>
        <fullName evidence="2">Low affinity iron permease family protein</fullName>
    </submittedName>
</protein>
<feature type="transmembrane region" description="Helical" evidence="1">
    <location>
        <begin position="48"/>
        <end position="67"/>
    </location>
</feature>
<proteinExistence type="predicted"/>
<keyword evidence="1" id="KW-0812">Transmembrane</keyword>